<dbReference type="SUPFAM" id="SSF64167">
    <property type="entry name" value="SurE-like"/>
    <property type="match status" value="1"/>
</dbReference>
<feature type="domain" description="Survival protein SurE-like phosphatase/nucleotidase" evidence="2">
    <location>
        <begin position="3"/>
        <end position="216"/>
    </location>
</feature>
<keyword evidence="4" id="KW-1185">Reference proteome</keyword>
<dbReference type="OrthoDB" id="202825at2759"/>
<comment type="caution">
    <text evidence="3">The sequence shown here is derived from an EMBL/GenBank/DDBJ whole genome shotgun (WGS) entry which is preliminary data.</text>
</comment>
<dbReference type="AlphaFoldDB" id="A0A9P4UMM4"/>
<dbReference type="GO" id="GO:0016787">
    <property type="term" value="F:hydrolase activity"/>
    <property type="evidence" value="ECO:0007669"/>
    <property type="project" value="InterPro"/>
</dbReference>
<dbReference type="PANTHER" id="PTHR47551:SF1">
    <property type="entry name" value="TUBULIN--TYROSINE LIGASE PBY1-RELATED"/>
    <property type="match status" value="1"/>
</dbReference>
<dbReference type="EMBL" id="MU003807">
    <property type="protein sequence ID" value="KAF2719759.1"/>
    <property type="molecule type" value="Genomic_DNA"/>
</dbReference>
<proteinExistence type="predicted"/>
<dbReference type="InterPro" id="IPR002828">
    <property type="entry name" value="SurE-like_Pase/nucleotidase"/>
</dbReference>
<dbReference type="Pfam" id="PF01975">
    <property type="entry name" value="SurE"/>
    <property type="match status" value="1"/>
</dbReference>
<evidence type="ECO:0000259" key="2">
    <source>
        <dbReference type="Pfam" id="PF01975"/>
    </source>
</evidence>
<organism evidence="3 4">
    <name type="scientific">Polychaeton citri CBS 116435</name>
    <dbReference type="NCBI Taxonomy" id="1314669"/>
    <lineage>
        <taxon>Eukaryota</taxon>
        <taxon>Fungi</taxon>
        <taxon>Dikarya</taxon>
        <taxon>Ascomycota</taxon>
        <taxon>Pezizomycotina</taxon>
        <taxon>Dothideomycetes</taxon>
        <taxon>Dothideomycetidae</taxon>
        <taxon>Capnodiales</taxon>
        <taxon>Capnodiaceae</taxon>
        <taxon>Polychaeton</taxon>
    </lineage>
</organism>
<evidence type="ECO:0000313" key="3">
    <source>
        <dbReference type="EMBL" id="KAF2719759.1"/>
    </source>
</evidence>
<feature type="region of interest" description="Disordered" evidence="1">
    <location>
        <begin position="229"/>
        <end position="261"/>
    </location>
</feature>
<name>A0A9P4UMM4_9PEZI</name>
<gene>
    <name evidence="3" type="ORF">K431DRAFT_106295</name>
</gene>
<protein>
    <submittedName>
        <fullName evidence="3">Sure-like protein</fullName>
    </submittedName>
</protein>
<dbReference type="Gene3D" id="3.40.1210.10">
    <property type="entry name" value="Survival protein SurE-like phosphatase/nucleotidase"/>
    <property type="match status" value="1"/>
</dbReference>
<dbReference type="InterPro" id="IPR036523">
    <property type="entry name" value="SurE-like_sf"/>
</dbReference>
<dbReference type="NCBIfam" id="TIGR00087">
    <property type="entry name" value="surE"/>
    <property type="match status" value="1"/>
</dbReference>
<sequence length="318" mass="35141">MHILVTNDDGPPSQQSSPYILAFIRHLEQAGHTVSVIVPNVQRSWIAKAHIVGQDVRATHYWPPDVNPEVHSDSVSVQDDARYPWVLLDSTPASCAQVGLSHFFQDRGPIDLVISGPNYGRNTTAVFALSSGTLGAALEAASCGYRAIALSFAFFDRLNLPEVVAESCKRSVKVCEWLYANAKWGDAILYSVNVPVKPDVCEKRVLWTRMLQNEWKRGACFQELDQSSMVDDPGTEEAKLRRSEAAQGEPSGIETPPSSDKWGHRHFKWAPRFTDVYESVEKAGPGTDGWAVKEGETSITALRANFMHAEGFEGEVKL</sequence>
<dbReference type="InterPro" id="IPR027746">
    <property type="entry name" value="TTL"/>
</dbReference>
<dbReference type="PANTHER" id="PTHR47551">
    <property type="entry name" value="TUBULIN--TYROSINE LIGASE PBY1-RELATED"/>
    <property type="match status" value="1"/>
</dbReference>
<evidence type="ECO:0000256" key="1">
    <source>
        <dbReference type="SAM" id="MobiDB-lite"/>
    </source>
</evidence>
<accession>A0A9P4UMM4</accession>
<evidence type="ECO:0000313" key="4">
    <source>
        <dbReference type="Proteomes" id="UP000799441"/>
    </source>
</evidence>
<dbReference type="Proteomes" id="UP000799441">
    <property type="component" value="Unassembled WGS sequence"/>
</dbReference>
<reference evidence="3" key="1">
    <citation type="journal article" date="2020" name="Stud. Mycol.">
        <title>101 Dothideomycetes genomes: a test case for predicting lifestyles and emergence of pathogens.</title>
        <authorList>
            <person name="Haridas S."/>
            <person name="Albert R."/>
            <person name="Binder M."/>
            <person name="Bloem J."/>
            <person name="Labutti K."/>
            <person name="Salamov A."/>
            <person name="Andreopoulos B."/>
            <person name="Baker S."/>
            <person name="Barry K."/>
            <person name="Bills G."/>
            <person name="Bluhm B."/>
            <person name="Cannon C."/>
            <person name="Castanera R."/>
            <person name="Culley D."/>
            <person name="Daum C."/>
            <person name="Ezra D."/>
            <person name="Gonzalez J."/>
            <person name="Henrissat B."/>
            <person name="Kuo A."/>
            <person name="Liang C."/>
            <person name="Lipzen A."/>
            <person name="Lutzoni F."/>
            <person name="Magnuson J."/>
            <person name="Mondo S."/>
            <person name="Nolan M."/>
            <person name="Ohm R."/>
            <person name="Pangilinan J."/>
            <person name="Park H.-J."/>
            <person name="Ramirez L."/>
            <person name="Alfaro M."/>
            <person name="Sun H."/>
            <person name="Tritt A."/>
            <person name="Yoshinaga Y."/>
            <person name="Zwiers L.-H."/>
            <person name="Turgeon B."/>
            <person name="Goodwin S."/>
            <person name="Spatafora J."/>
            <person name="Crous P."/>
            <person name="Grigoriev I."/>
        </authorList>
    </citation>
    <scope>NUCLEOTIDE SEQUENCE</scope>
    <source>
        <strain evidence="3">CBS 116435</strain>
    </source>
</reference>
<dbReference type="GO" id="GO:0000932">
    <property type="term" value="C:P-body"/>
    <property type="evidence" value="ECO:0007669"/>
    <property type="project" value="TreeGrafter"/>
</dbReference>